<dbReference type="AlphaFoldDB" id="A0AAI9XDY7"/>
<evidence type="ECO:0000313" key="2">
    <source>
        <dbReference type="EMBL" id="KAK1445205.1"/>
    </source>
</evidence>
<feature type="region of interest" description="Disordered" evidence="1">
    <location>
        <begin position="1"/>
        <end position="42"/>
    </location>
</feature>
<organism evidence="2 3">
    <name type="scientific">Colletotrichum cuscutae</name>
    <dbReference type="NCBI Taxonomy" id="1209917"/>
    <lineage>
        <taxon>Eukaryota</taxon>
        <taxon>Fungi</taxon>
        <taxon>Dikarya</taxon>
        <taxon>Ascomycota</taxon>
        <taxon>Pezizomycotina</taxon>
        <taxon>Sordariomycetes</taxon>
        <taxon>Hypocreomycetidae</taxon>
        <taxon>Glomerellales</taxon>
        <taxon>Glomerellaceae</taxon>
        <taxon>Colletotrichum</taxon>
        <taxon>Colletotrichum acutatum species complex</taxon>
    </lineage>
</organism>
<accession>A0AAI9XDY7</accession>
<evidence type="ECO:0000256" key="1">
    <source>
        <dbReference type="SAM" id="MobiDB-lite"/>
    </source>
</evidence>
<evidence type="ECO:0000313" key="3">
    <source>
        <dbReference type="Proteomes" id="UP001239213"/>
    </source>
</evidence>
<comment type="caution">
    <text evidence="2">The sequence shown here is derived from an EMBL/GenBank/DDBJ whole genome shotgun (WGS) entry which is preliminary data.</text>
</comment>
<name>A0AAI9XDY7_9PEZI</name>
<dbReference type="Proteomes" id="UP001239213">
    <property type="component" value="Unassembled WGS sequence"/>
</dbReference>
<proteinExistence type="predicted"/>
<protein>
    <submittedName>
        <fullName evidence="2">Uncharacterized protein</fullName>
    </submittedName>
</protein>
<sequence>MYKQHKQQKPSEEGEFPPASSSGAEPPPDAAPEDTAKSDSNWIANRLMPVIGQFLPSFPPESRFPPPLGPSSIHPLPTMPFTLAVVGQVAFDFLLQSPPQTHQRPTARGALLSLKHLP</sequence>
<gene>
    <name evidence="2" type="ORF">CCUS01_12699</name>
</gene>
<keyword evidence="3" id="KW-1185">Reference proteome</keyword>
<reference evidence="2" key="1">
    <citation type="submission" date="2016-11" db="EMBL/GenBank/DDBJ databases">
        <title>The genome sequence of Colletotrichum cuscutae.</title>
        <authorList>
            <person name="Baroncelli R."/>
        </authorList>
    </citation>
    <scope>NUCLEOTIDE SEQUENCE</scope>
    <source>
        <strain evidence="2">IMI 304802</strain>
    </source>
</reference>
<dbReference type="EMBL" id="MPDP01000325">
    <property type="protein sequence ID" value="KAK1445205.1"/>
    <property type="molecule type" value="Genomic_DNA"/>
</dbReference>